<keyword evidence="14" id="KW-0325">Glycoprotein</keyword>
<keyword evidence="9" id="KW-0479">Metal-binding</keyword>
<evidence type="ECO:0000256" key="1">
    <source>
        <dbReference type="ARBA" id="ARBA00001941"/>
    </source>
</evidence>
<dbReference type="PROSITE" id="PS51677">
    <property type="entry name" value="NODB"/>
    <property type="match status" value="1"/>
</dbReference>
<comment type="catalytic activity">
    <reaction evidence="21">
        <text>[(1-&gt;4)-N-acetyl-beta-D-glucosaminyl](n) + n H2O = chitosan + n acetate</text>
        <dbReference type="Rhea" id="RHEA:10464"/>
        <dbReference type="Rhea" id="RHEA-COMP:9593"/>
        <dbReference type="Rhea" id="RHEA-COMP:9597"/>
        <dbReference type="ChEBI" id="CHEBI:15377"/>
        <dbReference type="ChEBI" id="CHEBI:17029"/>
        <dbReference type="ChEBI" id="CHEBI:30089"/>
        <dbReference type="ChEBI" id="CHEBI:57704"/>
        <dbReference type="EC" id="3.5.1.41"/>
    </reaction>
    <physiologicalReaction direction="left-to-right" evidence="21">
        <dbReference type="Rhea" id="RHEA:10465"/>
    </physiologicalReaction>
</comment>
<evidence type="ECO:0000256" key="22">
    <source>
        <dbReference type="SAM" id="MobiDB-lite"/>
    </source>
</evidence>
<evidence type="ECO:0000256" key="18">
    <source>
        <dbReference type="ARBA" id="ARBA00023316"/>
    </source>
</evidence>
<evidence type="ECO:0000256" key="12">
    <source>
        <dbReference type="ARBA" id="ARBA00023024"/>
    </source>
</evidence>
<keyword evidence="16" id="KW-0170">Cobalt</keyword>
<dbReference type="GO" id="GO:0005886">
    <property type="term" value="C:plasma membrane"/>
    <property type="evidence" value="ECO:0007669"/>
    <property type="project" value="UniProtKB-SubCell"/>
</dbReference>
<dbReference type="EMBL" id="JARKIF010000024">
    <property type="protein sequence ID" value="KAJ7615372.1"/>
    <property type="molecule type" value="Genomic_DNA"/>
</dbReference>
<dbReference type="InterPro" id="IPR011330">
    <property type="entry name" value="Glyco_hydro/deAcase_b/a-brl"/>
</dbReference>
<dbReference type="Gene3D" id="3.20.20.370">
    <property type="entry name" value="Glycoside hydrolase/deacetylase"/>
    <property type="match status" value="1"/>
</dbReference>
<keyword evidence="11" id="KW-0378">Hydrolase</keyword>
<evidence type="ECO:0000256" key="19">
    <source>
        <dbReference type="ARBA" id="ARBA00023326"/>
    </source>
</evidence>
<dbReference type="GO" id="GO:0006032">
    <property type="term" value="P:chitin catabolic process"/>
    <property type="evidence" value="ECO:0007669"/>
    <property type="project" value="UniProtKB-KW"/>
</dbReference>
<evidence type="ECO:0000313" key="27">
    <source>
        <dbReference type="Proteomes" id="UP001221142"/>
    </source>
</evidence>
<evidence type="ECO:0000256" key="5">
    <source>
        <dbReference type="ARBA" id="ARBA00022475"/>
    </source>
</evidence>
<keyword evidence="15" id="KW-0119">Carbohydrate metabolism</keyword>
<comment type="cofactor">
    <cofactor evidence="1">
        <name>Co(2+)</name>
        <dbReference type="ChEBI" id="CHEBI:48828"/>
    </cofactor>
</comment>
<sequence length="440" mass="46874">MRLSTSSLVVLLALSAGADRTTEAGEASITDPNAECTPYYYAPVSDHSSDFPAIWQHPEEILSNDSEGQAKFDAMSASIPNIPPKGTLNGDFSGMNYPASDPDCWWTDSKCITPKLAGLQPDVANVPEPRTLGYGFDDGPNCSHNAFYAYLESRNQKATMFYIGSNVMDWPLEAQRGVADGHQICVHTWSHRYMTAATNVGAFAELWYTMKAIKLVCGVTPTCWRPPYGDVDDRIRYIATQLGLQTVIWKYDSNDWSVGTNGVTRQTVQDNYDHLINLAQNGTFDTVGAIILTHELNNYTMQTAMDNYDKLTEVFDNILPIAVALNNTTPYVEKNVTSPTFAEYTSGTTTTSSDSNADAAPASDPESGGESESARSSGANGKTSTASKGAASNSGEGSGQRAQGSSGARTRAVGLGGAGAGVALLLGGLVAGGMRVLFGV</sequence>
<reference evidence="26" key="1">
    <citation type="submission" date="2023-03" db="EMBL/GenBank/DDBJ databases">
        <title>Massive genome expansion in bonnet fungi (Mycena s.s.) driven by repeated elements and novel gene families across ecological guilds.</title>
        <authorList>
            <consortium name="Lawrence Berkeley National Laboratory"/>
            <person name="Harder C.B."/>
            <person name="Miyauchi S."/>
            <person name="Viragh M."/>
            <person name="Kuo A."/>
            <person name="Thoen E."/>
            <person name="Andreopoulos B."/>
            <person name="Lu D."/>
            <person name="Skrede I."/>
            <person name="Drula E."/>
            <person name="Henrissat B."/>
            <person name="Morin E."/>
            <person name="Kohler A."/>
            <person name="Barry K."/>
            <person name="LaButti K."/>
            <person name="Morin E."/>
            <person name="Salamov A."/>
            <person name="Lipzen A."/>
            <person name="Mereny Z."/>
            <person name="Hegedus B."/>
            <person name="Baldrian P."/>
            <person name="Stursova M."/>
            <person name="Weitz H."/>
            <person name="Taylor A."/>
            <person name="Grigoriev I.V."/>
            <person name="Nagy L.G."/>
            <person name="Martin F."/>
            <person name="Kauserud H."/>
        </authorList>
    </citation>
    <scope>NUCLEOTIDE SEQUENCE</scope>
    <source>
        <strain evidence="26">9284</strain>
    </source>
</reference>
<feature type="region of interest" description="Disordered" evidence="22">
    <location>
        <begin position="343"/>
        <end position="410"/>
    </location>
</feature>
<feature type="compositionally biased region" description="Polar residues" evidence="22">
    <location>
        <begin position="380"/>
        <end position="393"/>
    </location>
</feature>
<proteinExistence type="inferred from homology"/>
<keyword evidence="7" id="KW-0964">Secreted</keyword>
<evidence type="ECO:0000256" key="24">
    <source>
        <dbReference type="SAM" id="SignalP"/>
    </source>
</evidence>
<feature type="chain" id="PRO_5042055101" description="chitin deacetylase" evidence="24">
    <location>
        <begin position="19"/>
        <end position="440"/>
    </location>
</feature>
<evidence type="ECO:0000256" key="2">
    <source>
        <dbReference type="ARBA" id="ARBA00004191"/>
    </source>
</evidence>
<gene>
    <name evidence="26" type="ORF">FB45DRAFT_1064318</name>
</gene>
<keyword evidence="18" id="KW-0961">Cell wall biogenesis/degradation</keyword>
<evidence type="ECO:0000256" key="17">
    <source>
        <dbReference type="ARBA" id="ARBA00023288"/>
    </source>
</evidence>
<evidence type="ECO:0000256" key="21">
    <source>
        <dbReference type="ARBA" id="ARBA00048494"/>
    </source>
</evidence>
<dbReference type="InterPro" id="IPR050248">
    <property type="entry name" value="Polysacc_deacetylase_ArnD"/>
</dbReference>
<dbReference type="SUPFAM" id="SSF88713">
    <property type="entry name" value="Glycoside hydrolase/deacetylase"/>
    <property type="match status" value="1"/>
</dbReference>
<evidence type="ECO:0000256" key="13">
    <source>
        <dbReference type="ARBA" id="ARBA00023136"/>
    </source>
</evidence>
<comment type="similarity">
    <text evidence="4">Belongs to the polysaccharide deacetylase family.</text>
</comment>
<dbReference type="AlphaFoldDB" id="A0AAD7BA55"/>
<keyword evidence="12" id="KW-0146">Chitin degradation</keyword>
<keyword evidence="6" id="KW-0134">Cell wall</keyword>
<evidence type="ECO:0000256" key="10">
    <source>
        <dbReference type="ARBA" id="ARBA00022729"/>
    </source>
</evidence>
<dbReference type="GO" id="GO:0004099">
    <property type="term" value="F:chitin deacetylase activity"/>
    <property type="evidence" value="ECO:0007669"/>
    <property type="project" value="UniProtKB-EC"/>
</dbReference>
<keyword evidence="27" id="KW-1185">Reference proteome</keyword>
<dbReference type="Proteomes" id="UP001221142">
    <property type="component" value="Unassembled WGS sequence"/>
</dbReference>
<dbReference type="GO" id="GO:0009272">
    <property type="term" value="P:fungal-type cell wall biogenesis"/>
    <property type="evidence" value="ECO:0007669"/>
    <property type="project" value="UniProtKB-ARBA"/>
</dbReference>
<evidence type="ECO:0000256" key="15">
    <source>
        <dbReference type="ARBA" id="ARBA00023277"/>
    </source>
</evidence>
<keyword evidence="5" id="KW-1003">Cell membrane</keyword>
<dbReference type="CDD" id="cd10952">
    <property type="entry name" value="CE4_MrCDA_like"/>
    <property type="match status" value="1"/>
</dbReference>
<dbReference type="GO" id="GO:0071555">
    <property type="term" value="P:cell wall organization"/>
    <property type="evidence" value="ECO:0007669"/>
    <property type="project" value="UniProtKB-KW"/>
</dbReference>
<dbReference type="GO" id="GO:0046872">
    <property type="term" value="F:metal ion binding"/>
    <property type="evidence" value="ECO:0007669"/>
    <property type="project" value="UniProtKB-KW"/>
</dbReference>
<keyword evidence="8" id="KW-0336">GPI-anchor</keyword>
<evidence type="ECO:0000256" key="23">
    <source>
        <dbReference type="SAM" id="Phobius"/>
    </source>
</evidence>
<evidence type="ECO:0000256" key="20">
    <source>
        <dbReference type="ARBA" id="ARBA00024056"/>
    </source>
</evidence>
<keyword evidence="23" id="KW-1133">Transmembrane helix</keyword>
<keyword evidence="19" id="KW-0624">Polysaccharide degradation</keyword>
<evidence type="ECO:0000256" key="8">
    <source>
        <dbReference type="ARBA" id="ARBA00022622"/>
    </source>
</evidence>
<keyword evidence="10 24" id="KW-0732">Signal</keyword>
<accession>A0AAD7BA55</accession>
<organism evidence="26 27">
    <name type="scientific">Roridomyces roridus</name>
    <dbReference type="NCBI Taxonomy" id="1738132"/>
    <lineage>
        <taxon>Eukaryota</taxon>
        <taxon>Fungi</taxon>
        <taxon>Dikarya</taxon>
        <taxon>Basidiomycota</taxon>
        <taxon>Agaricomycotina</taxon>
        <taxon>Agaricomycetes</taxon>
        <taxon>Agaricomycetidae</taxon>
        <taxon>Agaricales</taxon>
        <taxon>Marasmiineae</taxon>
        <taxon>Mycenaceae</taxon>
        <taxon>Roridomyces</taxon>
    </lineage>
</organism>
<dbReference type="PANTHER" id="PTHR10587:SF98">
    <property type="entry name" value="CHITIN DEACETYLASE"/>
    <property type="match status" value="1"/>
</dbReference>
<keyword evidence="23" id="KW-0812">Transmembrane</keyword>
<feature type="domain" description="NodB homology" evidence="25">
    <location>
        <begin position="130"/>
        <end position="324"/>
    </location>
</feature>
<evidence type="ECO:0000256" key="9">
    <source>
        <dbReference type="ARBA" id="ARBA00022723"/>
    </source>
</evidence>
<evidence type="ECO:0000256" key="3">
    <source>
        <dbReference type="ARBA" id="ARBA00004609"/>
    </source>
</evidence>
<dbReference type="GO" id="GO:0000272">
    <property type="term" value="P:polysaccharide catabolic process"/>
    <property type="evidence" value="ECO:0007669"/>
    <property type="project" value="UniProtKB-KW"/>
</dbReference>
<evidence type="ECO:0000256" key="7">
    <source>
        <dbReference type="ARBA" id="ARBA00022525"/>
    </source>
</evidence>
<feature type="compositionally biased region" description="Low complexity" evidence="22">
    <location>
        <begin position="343"/>
        <end position="379"/>
    </location>
</feature>
<feature type="transmembrane region" description="Helical" evidence="23">
    <location>
        <begin position="415"/>
        <end position="438"/>
    </location>
</feature>
<dbReference type="Pfam" id="PF01522">
    <property type="entry name" value="Polysacc_deac_1"/>
    <property type="match status" value="1"/>
</dbReference>
<evidence type="ECO:0000256" key="4">
    <source>
        <dbReference type="ARBA" id="ARBA00010973"/>
    </source>
</evidence>
<evidence type="ECO:0000256" key="11">
    <source>
        <dbReference type="ARBA" id="ARBA00022801"/>
    </source>
</evidence>
<feature type="signal peptide" evidence="24">
    <location>
        <begin position="1"/>
        <end position="18"/>
    </location>
</feature>
<comment type="subcellular location">
    <subcellularLocation>
        <location evidence="3">Cell membrane</location>
        <topology evidence="3">Lipid-anchor</topology>
        <topology evidence="3">GPI-anchor</topology>
    </subcellularLocation>
    <subcellularLocation>
        <location evidence="2">Secreted</location>
        <location evidence="2">Cell wall</location>
    </subcellularLocation>
</comment>
<evidence type="ECO:0000259" key="25">
    <source>
        <dbReference type="PROSITE" id="PS51677"/>
    </source>
</evidence>
<keyword evidence="13 23" id="KW-0472">Membrane</keyword>
<dbReference type="InterPro" id="IPR002509">
    <property type="entry name" value="NODB_dom"/>
</dbReference>
<comment type="caution">
    <text evidence="26">The sequence shown here is derived from an EMBL/GenBank/DDBJ whole genome shotgun (WGS) entry which is preliminary data.</text>
</comment>
<dbReference type="PANTHER" id="PTHR10587">
    <property type="entry name" value="GLYCOSYL TRANSFERASE-RELATED"/>
    <property type="match status" value="1"/>
</dbReference>
<protein>
    <recommendedName>
        <fullName evidence="20">chitin deacetylase</fullName>
        <ecNumber evidence="20">3.5.1.41</ecNumber>
    </recommendedName>
</protein>
<name>A0AAD7BA55_9AGAR</name>
<dbReference type="GO" id="GO:0098552">
    <property type="term" value="C:side of membrane"/>
    <property type="evidence" value="ECO:0007669"/>
    <property type="project" value="UniProtKB-KW"/>
</dbReference>
<feature type="compositionally biased region" description="Low complexity" evidence="22">
    <location>
        <begin position="399"/>
        <end position="410"/>
    </location>
</feature>
<evidence type="ECO:0000256" key="14">
    <source>
        <dbReference type="ARBA" id="ARBA00023180"/>
    </source>
</evidence>
<evidence type="ECO:0000313" key="26">
    <source>
        <dbReference type="EMBL" id="KAJ7615372.1"/>
    </source>
</evidence>
<evidence type="ECO:0000256" key="16">
    <source>
        <dbReference type="ARBA" id="ARBA00023285"/>
    </source>
</evidence>
<dbReference type="FunFam" id="3.20.20.370:FF:000004">
    <property type="entry name" value="Related to Chitin deacetylase"/>
    <property type="match status" value="1"/>
</dbReference>
<evidence type="ECO:0000256" key="6">
    <source>
        <dbReference type="ARBA" id="ARBA00022512"/>
    </source>
</evidence>
<keyword evidence="17" id="KW-0449">Lipoprotein</keyword>
<dbReference type="EC" id="3.5.1.41" evidence="20"/>